<keyword evidence="5" id="KW-1185">Reference proteome</keyword>
<sequence length="540" mass="59679">MESQYLFINGDIITVNEKDQVAEAVAVRGNKIIAVGSNESILKLKDDHSEIIDLNGKTLLPGFIDSHLHISVYGTNCLSISCQSEKIKSIKELLQEIKMKADHTPKGQWIRAWGYNESLISDKRFPTKEELDDITSEHPIMVSRICGHISMVNSYALRVANIDRNTPDPQGGIIDKTAAGEPSGLLIENAHMKMFNISAFSEEELSKAHTIASEHFAEKGITSIHDATGYGLDNLRVLQADSKKGLIKQRVYAMVGALNNAQDIVKHMVKAGIFTGLGDDKFRIGPVKLFLDGSSSGPTIWTREAYTSDPNNYGVHYFSQEEVDELLIPAHEKGWQITSHAQGDAAIEMLLNTIEKAHQLYPREEARHRIEHAGVAAPDLIERMRTLNVVPIPNPAFLYEYGDGYVKNYGVRANDMYPMNAYQNADIPAAISSDSPVTGFNPLRGIYVAVTRKSSSGQVIGDGNRVSLLEAIRMYTLNGAYASFEENIKGSIEPGKLADLVLLDRSIIQTDIDELLEAEVEWTMIDGEMVYTNSNIGIKA</sequence>
<dbReference type="SUPFAM" id="SSF51338">
    <property type="entry name" value="Composite domain of metallo-dependent hydrolases"/>
    <property type="match status" value="1"/>
</dbReference>
<dbReference type="RefSeq" id="WP_120115375.1">
    <property type="nucleotide sequence ID" value="NZ_BORJ01000014.1"/>
</dbReference>
<reference evidence="3 4" key="1">
    <citation type="submission" date="2018-12" db="EMBL/GenBank/DDBJ databases">
        <authorList>
            <person name="Sun L."/>
            <person name="Chen Z."/>
        </authorList>
    </citation>
    <scope>NUCLEOTIDE SEQUENCE [LARGE SCALE GENOMIC DNA]</scope>
    <source>
        <strain evidence="3 4">LMG 29736</strain>
    </source>
</reference>
<dbReference type="EMBL" id="QYTW02000004">
    <property type="protein sequence ID" value="RST60538.1"/>
    <property type="molecule type" value="Genomic_DNA"/>
</dbReference>
<dbReference type="OrthoDB" id="9767366at2"/>
<dbReference type="Gene3D" id="3.10.310.70">
    <property type="match status" value="1"/>
</dbReference>
<dbReference type="PANTHER" id="PTHR22642:SF2">
    <property type="entry name" value="PROTEIN LONG AFTER FAR-RED 3"/>
    <property type="match status" value="1"/>
</dbReference>
<dbReference type="SUPFAM" id="SSF51556">
    <property type="entry name" value="Metallo-dependent hydrolases"/>
    <property type="match status" value="1"/>
</dbReference>
<proteinExistence type="predicted"/>
<feature type="domain" description="Amidohydrolase 3" evidence="1">
    <location>
        <begin position="50"/>
        <end position="531"/>
    </location>
</feature>
<protein>
    <submittedName>
        <fullName evidence="3">Amidohydrolase</fullName>
    </submittedName>
</protein>
<dbReference type="PANTHER" id="PTHR22642">
    <property type="entry name" value="IMIDAZOLONEPROPIONASE"/>
    <property type="match status" value="1"/>
</dbReference>
<gene>
    <name evidence="3" type="ORF">D5F11_006815</name>
    <name evidence="2" type="ORF">J6TS1_42430</name>
</gene>
<dbReference type="Gene3D" id="3.20.20.140">
    <property type="entry name" value="Metal-dependent hydrolases"/>
    <property type="match status" value="1"/>
</dbReference>
<comment type="caution">
    <text evidence="3">The sequence shown here is derived from an EMBL/GenBank/DDBJ whole genome shotgun (WGS) entry which is preliminary data.</text>
</comment>
<organism evidence="3 4">
    <name type="scientific">Siminovitchia terrae</name>
    <name type="common">Bacillus terrae</name>
    <dbReference type="NCBI Taxonomy" id="1914933"/>
    <lineage>
        <taxon>Bacteria</taxon>
        <taxon>Bacillati</taxon>
        <taxon>Bacillota</taxon>
        <taxon>Bacilli</taxon>
        <taxon>Bacillales</taxon>
        <taxon>Bacillaceae</taxon>
        <taxon>Siminovitchia</taxon>
    </lineage>
</organism>
<accession>A0A429XAS0</accession>
<dbReference type="InterPro" id="IPR011059">
    <property type="entry name" value="Metal-dep_hydrolase_composite"/>
</dbReference>
<dbReference type="Proteomes" id="UP000680670">
    <property type="component" value="Unassembled WGS sequence"/>
</dbReference>
<keyword evidence="3" id="KW-0378">Hydrolase</keyword>
<dbReference type="Proteomes" id="UP000287296">
    <property type="component" value="Unassembled WGS sequence"/>
</dbReference>
<evidence type="ECO:0000313" key="2">
    <source>
        <dbReference type="EMBL" id="GIN98373.1"/>
    </source>
</evidence>
<dbReference type="Gene3D" id="2.30.40.10">
    <property type="entry name" value="Urease, subunit C, domain 1"/>
    <property type="match status" value="1"/>
</dbReference>
<dbReference type="InterPro" id="IPR033932">
    <property type="entry name" value="YtcJ-like"/>
</dbReference>
<evidence type="ECO:0000259" key="1">
    <source>
        <dbReference type="Pfam" id="PF07969"/>
    </source>
</evidence>
<reference evidence="2 5" key="2">
    <citation type="submission" date="2021-03" db="EMBL/GenBank/DDBJ databases">
        <title>Antimicrobial resistance genes in bacteria isolated from Japanese honey, and their potential for conferring macrolide and lincosamide resistance in the American foulbrood pathogen Paenibacillus larvae.</title>
        <authorList>
            <person name="Okamoto M."/>
            <person name="Kumagai M."/>
            <person name="Kanamori H."/>
            <person name="Takamatsu D."/>
        </authorList>
    </citation>
    <scope>NUCLEOTIDE SEQUENCE [LARGE SCALE GENOMIC DNA]</scope>
    <source>
        <strain evidence="2 5">J6TS1</strain>
    </source>
</reference>
<dbReference type="GO" id="GO:0016810">
    <property type="term" value="F:hydrolase activity, acting on carbon-nitrogen (but not peptide) bonds"/>
    <property type="evidence" value="ECO:0007669"/>
    <property type="project" value="InterPro"/>
</dbReference>
<name>A0A429XAS0_SIMTE</name>
<dbReference type="EMBL" id="BORJ01000014">
    <property type="protein sequence ID" value="GIN98373.1"/>
    <property type="molecule type" value="Genomic_DNA"/>
</dbReference>
<evidence type="ECO:0000313" key="4">
    <source>
        <dbReference type="Proteomes" id="UP000287296"/>
    </source>
</evidence>
<evidence type="ECO:0000313" key="3">
    <source>
        <dbReference type="EMBL" id="RST60538.1"/>
    </source>
</evidence>
<dbReference type="InterPro" id="IPR032466">
    <property type="entry name" value="Metal_Hydrolase"/>
</dbReference>
<dbReference type="CDD" id="cd01300">
    <property type="entry name" value="YtcJ_like"/>
    <property type="match status" value="1"/>
</dbReference>
<evidence type="ECO:0000313" key="5">
    <source>
        <dbReference type="Proteomes" id="UP000680670"/>
    </source>
</evidence>
<dbReference type="AlphaFoldDB" id="A0A429XAS0"/>
<dbReference type="Pfam" id="PF07969">
    <property type="entry name" value="Amidohydro_3"/>
    <property type="match status" value="1"/>
</dbReference>
<dbReference type="InterPro" id="IPR013108">
    <property type="entry name" value="Amidohydro_3"/>
</dbReference>